<reference evidence="12 13" key="1">
    <citation type="submission" date="2020-10" db="EMBL/GenBank/DDBJ databases">
        <title>Connecting structure to function with the recovery of over 1000 high-quality activated sludge metagenome-assembled genomes encoding full-length rRNA genes using long-read sequencing.</title>
        <authorList>
            <person name="Singleton C.M."/>
            <person name="Petriglieri F."/>
            <person name="Kristensen J.M."/>
            <person name="Kirkegaard R.H."/>
            <person name="Michaelsen T.Y."/>
            <person name="Andersen M.H."/>
            <person name="Karst S.M."/>
            <person name="Dueholm M.S."/>
            <person name="Nielsen P.H."/>
            <person name="Albertsen M."/>
        </authorList>
    </citation>
    <scope>NUCLEOTIDE SEQUENCE [LARGE SCALE GENOMIC DNA]</scope>
    <source>
        <strain evidence="12">Ribe_18-Q3-R11-54_BAT3C.373</strain>
    </source>
</reference>
<dbReference type="InterPro" id="IPR036565">
    <property type="entry name" value="Mur-like_cat_sf"/>
</dbReference>
<comment type="cofactor">
    <cofactor evidence="7">
        <name>Mg(2+)</name>
        <dbReference type="ChEBI" id="CHEBI:18420"/>
    </cofactor>
</comment>
<dbReference type="PANTHER" id="PTHR23135:SF4">
    <property type="entry name" value="UDP-N-ACETYLMURAMOYL-L-ALANYL-D-GLUTAMATE--2,6-DIAMINOPIMELATE LIGASE MURE HOMOLOG, CHLOROPLASTIC"/>
    <property type="match status" value="1"/>
</dbReference>
<dbReference type="GO" id="GO:0051301">
    <property type="term" value="P:cell division"/>
    <property type="evidence" value="ECO:0007669"/>
    <property type="project" value="UniProtKB-KW"/>
</dbReference>
<dbReference type="GO" id="GO:0009252">
    <property type="term" value="P:peptidoglycan biosynthetic process"/>
    <property type="evidence" value="ECO:0007669"/>
    <property type="project" value="UniProtKB-UniRule"/>
</dbReference>
<comment type="catalytic activity">
    <reaction evidence="7">
        <text>UDP-N-acetyl-alpha-D-muramoyl-L-alanyl-D-glutamate + meso-2,6-diaminopimelate + ATP = UDP-N-acetyl-alpha-D-muramoyl-L-alanyl-gamma-D-glutamyl-meso-2,6-diaminopimelate + ADP + phosphate + H(+)</text>
        <dbReference type="Rhea" id="RHEA:23676"/>
        <dbReference type="ChEBI" id="CHEBI:15378"/>
        <dbReference type="ChEBI" id="CHEBI:30616"/>
        <dbReference type="ChEBI" id="CHEBI:43474"/>
        <dbReference type="ChEBI" id="CHEBI:57791"/>
        <dbReference type="ChEBI" id="CHEBI:83900"/>
        <dbReference type="ChEBI" id="CHEBI:83905"/>
        <dbReference type="ChEBI" id="CHEBI:456216"/>
        <dbReference type="EC" id="6.3.2.13"/>
    </reaction>
</comment>
<proteinExistence type="inferred from homology"/>
<sequence>MKSLIELLTGQTDITVYGNQEILILDIQQDSRLVKSGSLFVAQKGLLSDGHLFIEQAIENGAVCILCESEPSKKIDGICYVMTTSIKGILPDILNHYFDYPSQKCKLVGITGTNGKTTTATLCYHLFESLGYKSGLISTVTNRIHDKEIPSTHTTPDIISLYKLLNAMIEEQCSHVFMEVSSHAIDQGRIGGLYFTGGVFTNITHDHLDYHKTFSNYINTKKLFFDKLDKTAFALTNIDDIHGEVMLQNTKAIKYTYAIRTLADYKFKIIENSFIGLHLKYNTHEWYSRLIGEFNAYNLLAVLSIALLLGEDESDILEKLSMQKSVAGRFEWIRNEQNGKVGIVDYAHTPDAVEKVLDNILVLRKSEQQIITVIGCGGNRDITKRPEMARIAIEKSDKVILTSDNPRDEDPLLIIADMEAGIDESMKSKYLIIEDREQAIKTACMISKQNDIILLAGKGHESYQEIKGKKYPFDDKEKLKTYLFKI</sequence>
<dbReference type="InterPro" id="IPR005761">
    <property type="entry name" value="UDP-N-AcMur-Glu-dNH2Pim_ligase"/>
</dbReference>
<dbReference type="InterPro" id="IPR004101">
    <property type="entry name" value="Mur_ligase_C"/>
</dbReference>
<dbReference type="Pfam" id="PF08245">
    <property type="entry name" value="Mur_ligase_M"/>
    <property type="match status" value="1"/>
</dbReference>
<dbReference type="InterPro" id="IPR013221">
    <property type="entry name" value="Mur_ligase_cen"/>
</dbReference>
<keyword evidence="7" id="KW-0460">Magnesium</keyword>
<evidence type="ECO:0000259" key="10">
    <source>
        <dbReference type="Pfam" id="PF02875"/>
    </source>
</evidence>
<feature type="binding site" evidence="7">
    <location>
        <begin position="112"/>
        <end position="118"/>
    </location>
    <ligand>
        <name>ATP</name>
        <dbReference type="ChEBI" id="CHEBI:30616"/>
    </ligand>
</feature>
<comment type="PTM">
    <text evidence="7">Carboxylation is probably crucial for Mg(2+) binding and, consequently, for the gamma-phosphate positioning of ATP.</text>
</comment>
<feature type="binding site" evidence="7">
    <location>
        <position position="31"/>
    </location>
    <ligand>
        <name>UDP-N-acetyl-alpha-D-muramoyl-L-alanyl-D-glutamate</name>
        <dbReference type="ChEBI" id="CHEBI:83900"/>
    </ligand>
</feature>
<dbReference type="NCBIfam" id="NF001126">
    <property type="entry name" value="PRK00139.1-4"/>
    <property type="match status" value="1"/>
</dbReference>
<evidence type="ECO:0000256" key="5">
    <source>
        <dbReference type="ARBA" id="ARBA00023306"/>
    </source>
</evidence>
<dbReference type="SUPFAM" id="SSF53244">
    <property type="entry name" value="MurD-like peptide ligases, peptide-binding domain"/>
    <property type="match status" value="1"/>
</dbReference>
<evidence type="ECO:0000313" key="13">
    <source>
        <dbReference type="Proteomes" id="UP000808349"/>
    </source>
</evidence>
<keyword evidence="7" id="KW-0547">Nucleotide-binding</keyword>
<dbReference type="SUPFAM" id="SSF53623">
    <property type="entry name" value="MurD-like peptide ligases, catalytic domain"/>
    <property type="match status" value="1"/>
</dbReference>
<dbReference type="Pfam" id="PF01225">
    <property type="entry name" value="Mur_ligase"/>
    <property type="match status" value="1"/>
</dbReference>
<evidence type="ECO:0000259" key="9">
    <source>
        <dbReference type="Pfam" id="PF01225"/>
    </source>
</evidence>
<comment type="pathway">
    <text evidence="7 8">Cell wall biogenesis; peptidoglycan biosynthesis.</text>
</comment>
<organism evidence="12 13">
    <name type="scientific">Candidatus Defluviibacterium haderslevense</name>
    <dbReference type="NCBI Taxonomy" id="2981993"/>
    <lineage>
        <taxon>Bacteria</taxon>
        <taxon>Pseudomonadati</taxon>
        <taxon>Bacteroidota</taxon>
        <taxon>Saprospiria</taxon>
        <taxon>Saprospirales</taxon>
        <taxon>Saprospiraceae</taxon>
        <taxon>Candidatus Defluviibacterium</taxon>
    </lineage>
</organism>
<dbReference type="InterPro" id="IPR036615">
    <property type="entry name" value="Mur_ligase_C_dom_sf"/>
</dbReference>
<dbReference type="HAMAP" id="MF_00208">
    <property type="entry name" value="MurE"/>
    <property type="match status" value="1"/>
</dbReference>
<dbReference type="NCBIfam" id="TIGR01085">
    <property type="entry name" value="murE"/>
    <property type="match status" value="1"/>
</dbReference>
<feature type="domain" description="Mur ligase central" evidence="11">
    <location>
        <begin position="110"/>
        <end position="305"/>
    </location>
</feature>
<evidence type="ECO:0000256" key="3">
    <source>
        <dbReference type="ARBA" id="ARBA00022960"/>
    </source>
</evidence>
<dbReference type="SUPFAM" id="SSF63418">
    <property type="entry name" value="MurE/MurF N-terminal domain"/>
    <property type="match status" value="1"/>
</dbReference>
<feature type="binding site" evidence="7">
    <location>
        <position position="181"/>
    </location>
    <ligand>
        <name>UDP-N-acetyl-alpha-D-muramoyl-L-alanyl-D-glutamate</name>
        <dbReference type="ChEBI" id="CHEBI:83900"/>
    </ligand>
</feature>
<feature type="domain" description="Mur ligase C-terminal" evidence="10">
    <location>
        <begin position="328"/>
        <end position="459"/>
    </location>
</feature>
<dbReference type="InterPro" id="IPR035911">
    <property type="entry name" value="MurE/MurF_N"/>
</dbReference>
<dbReference type="Gene3D" id="3.40.1190.10">
    <property type="entry name" value="Mur-like, catalytic domain"/>
    <property type="match status" value="1"/>
</dbReference>
<evidence type="ECO:0000256" key="6">
    <source>
        <dbReference type="ARBA" id="ARBA00023316"/>
    </source>
</evidence>
<evidence type="ECO:0000256" key="7">
    <source>
        <dbReference type="HAMAP-Rule" id="MF_00208"/>
    </source>
</evidence>
<feature type="short sequence motif" description="Meso-diaminopimelate recognition motif" evidence="7">
    <location>
        <begin position="404"/>
        <end position="407"/>
    </location>
</feature>
<dbReference type="Proteomes" id="UP000808349">
    <property type="component" value="Unassembled WGS sequence"/>
</dbReference>
<dbReference type="GO" id="GO:0005524">
    <property type="term" value="F:ATP binding"/>
    <property type="evidence" value="ECO:0007669"/>
    <property type="project" value="UniProtKB-UniRule"/>
</dbReference>
<name>A0A9D7SB20_9BACT</name>
<keyword evidence="7" id="KW-0963">Cytoplasm</keyword>
<keyword evidence="7 12" id="KW-0436">Ligase</keyword>
<dbReference type="EC" id="6.3.2.13" evidence="7"/>
<dbReference type="Gene3D" id="3.90.190.20">
    <property type="entry name" value="Mur ligase, C-terminal domain"/>
    <property type="match status" value="1"/>
</dbReference>
<feature type="binding site" evidence="7">
    <location>
        <position position="187"/>
    </location>
    <ligand>
        <name>UDP-N-acetyl-alpha-D-muramoyl-L-alanyl-D-glutamate</name>
        <dbReference type="ChEBI" id="CHEBI:83900"/>
    </ligand>
</feature>
<dbReference type="GO" id="GO:0071555">
    <property type="term" value="P:cell wall organization"/>
    <property type="evidence" value="ECO:0007669"/>
    <property type="project" value="UniProtKB-KW"/>
</dbReference>
<comment type="caution">
    <text evidence="12">The sequence shown here is derived from an EMBL/GenBank/DDBJ whole genome shotgun (WGS) entry which is preliminary data.</text>
</comment>
<dbReference type="GO" id="GO:0008360">
    <property type="term" value="P:regulation of cell shape"/>
    <property type="evidence" value="ECO:0007669"/>
    <property type="project" value="UniProtKB-KW"/>
</dbReference>
<keyword evidence="4 7" id="KW-0573">Peptidoglycan synthesis</keyword>
<protein>
    <recommendedName>
        <fullName evidence="7">UDP-N-acetylmuramoyl-L-alanyl-D-glutamate--2,6-diaminopimelate ligase</fullName>
        <ecNumber evidence="7">6.3.2.13</ecNumber>
    </recommendedName>
    <alternativeName>
        <fullName evidence="7">Meso-A2pm-adding enzyme</fullName>
    </alternativeName>
    <alternativeName>
        <fullName evidence="7">Meso-diaminopimelate-adding enzyme</fullName>
    </alternativeName>
    <alternativeName>
        <fullName evidence="7">UDP-MurNAc-L-Ala-D-Glu:meso-diaminopimelate ligase</fullName>
    </alternativeName>
    <alternativeName>
        <fullName evidence="7">UDP-MurNAc-tripeptide synthetase</fullName>
    </alternativeName>
    <alternativeName>
        <fullName evidence="7">UDP-N-acetylmuramyl-tripeptide synthetase</fullName>
    </alternativeName>
</protein>
<dbReference type="GO" id="GO:0008765">
    <property type="term" value="F:UDP-N-acetylmuramoylalanyl-D-glutamate-2,6-diaminopimelate ligase activity"/>
    <property type="evidence" value="ECO:0007669"/>
    <property type="project" value="UniProtKB-UniRule"/>
</dbReference>
<keyword evidence="6 7" id="KW-0961">Cell wall biogenesis/degradation</keyword>
<dbReference type="AlphaFoldDB" id="A0A9D7SB20"/>
<dbReference type="PANTHER" id="PTHR23135">
    <property type="entry name" value="MUR LIGASE FAMILY MEMBER"/>
    <property type="match status" value="1"/>
</dbReference>
<evidence type="ECO:0000256" key="1">
    <source>
        <dbReference type="ARBA" id="ARBA00005898"/>
    </source>
</evidence>
<gene>
    <name evidence="7" type="primary">murE</name>
    <name evidence="12" type="ORF">IPO85_14515</name>
</gene>
<dbReference type="InterPro" id="IPR000713">
    <property type="entry name" value="Mur_ligase_N"/>
</dbReference>
<evidence type="ECO:0000259" key="11">
    <source>
        <dbReference type="Pfam" id="PF08245"/>
    </source>
</evidence>
<keyword evidence="5 7" id="KW-0131">Cell cycle</keyword>
<feature type="binding site" evidence="7">
    <location>
        <begin position="154"/>
        <end position="155"/>
    </location>
    <ligand>
        <name>UDP-N-acetyl-alpha-D-muramoyl-L-alanyl-D-glutamate</name>
        <dbReference type="ChEBI" id="CHEBI:83900"/>
    </ligand>
</feature>
<feature type="binding site" evidence="7">
    <location>
        <position position="461"/>
    </location>
    <ligand>
        <name>meso-2,6-diaminopimelate</name>
        <dbReference type="ChEBI" id="CHEBI:57791"/>
    </ligand>
</feature>
<dbReference type="GO" id="GO:0000287">
    <property type="term" value="F:magnesium ion binding"/>
    <property type="evidence" value="ECO:0007669"/>
    <property type="project" value="UniProtKB-UniRule"/>
</dbReference>
<comment type="caution">
    <text evidence="7">Lacks conserved residue(s) required for the propagation of feature annotation.</text>
</comment>
<dbReference type="Gene3D" id="3.40.1390.10">
    <property type="entry name" value="MurE/MurF, N-terminal domain"/>
    <property type="match status" value="1"/>
</dbReference>
<accession>A0A9D7SB20</accession>
<keyword evidence="3 7" id="KW-0133">Cell shape</keyword>
<evidence type="ECO:0000256" key="2">
    <source>
        <dbReference type="ARBA" id="ARBA00022618"/>
    </source>
</evidence>
<dbReference type="Pfam" id="PF02875">
    <property type="entry name" value="Mur_ligase_C"/>
    <property type="match status" value="1"/>
</dbReference>
<feature type="domain" description="Mur ligase N-terminal catalytic" evidence="9">
    <location>
        <begin position="27"/>
        <end position="86"/>
    </location>
</feature>
<dbReference type="EMBL" id="JADKFW010000012">
    <property type="protein sequence ID" value="MBK9718696.1"/>
    <property type="molecule type" value="Genomic_DNA"/>
</dbReference>
<comment type="function">
    <text evidence="7">Catalyzes the addition of meso-diaminopimelic acid to the nucleotide precursor UDP-N-acetylmuramoyl-L-alanyl-D-glutamate (UMAG) in the biosynthesis of bacterial cell-wall peptidoglycan.</text>
</comment>
<evidence type="ECO:0000256" key="4">
    <source>
        <dbReference type="ARBA" id="ARBA00022984"/>
    </source>
</evidence>
<keyword evidence="7" id="KW-0067">ATP-binding</keyword>
<evidence type="ECO:0000256" key="8">
    <source>
        <dbReference type="RuleBase" id="RU004135"/>
    </source>
</evidence>
<feature type="binding site" evidence="7">
    <location>
        <begin position="404"/>
        <end position="407"/>
    </location>
    <ligand>
        <name>meso-2,6-diaminopimelate</name>
        <dbReference type="ChEBI" id="CHEBI:57791"/>
    </ligand>
</feature>
<feature type="binding site" evidence="7">
    <location>
        <position position="457"/>
    </location>
    <ligand>
        <name>meso-2,6-diaminopimelate</name>
        <dbReference type="ChEBI" id="CHEBI:57791"/>
    </ligand>
</feature>
<comment type="similarity">
    <text evidence="1 7">Belongs to the MurCDEF family. MurE subfamily.</text>
</comment>
<feature type="binding site" evidence="7">
    <location>
        <position position="380"/>
    </location>
    <ligand>
        <name>meso-2,6-diaminopimelate</name>
        <dbReference type="ChEBI" id="CHEBI:57791"/>
    </ligand>
</feature>
<comment type="subcellular location">
    <subcellularLocation>
        <location evidence="7 8">Cytoplasm</location>
    </subcellularLocation>
</comment>
<feature type="modified residue" description="N6-carboxylysine" evidence="7">
    <location>
        <position position="221"/>
    </location>
</feature>
<evidence type="ECO:0000313" key="12">
    <source>
        <dbReference type="EMBL" id="MBK9718696.1"/>
    </source>
</evidence>
<keyword evidence="2 7" id="KW-0132">Cell division</keyword>
<dbReference type="GO" id="GO:0005737">
    <property type="term" value="C:cytoplasm"/>
    <property type="evidence" value="ECO:0007669"/>
    <property type="project" value="UniProtKB-SubCell"/>
</dbReference>
<feature type="binding site" evidence="7">
    <location>
        <position position="189"/>
    </location>
    <ligand>
        <name>UDP-N-acetyl-alpha-D-muramoyl-L-alanyl-D-glutamate</name>
        <dbReference type="ChEBI" id="CHEBI:83900"/>
    </ligand>
</feature>